<dbReference type="Proteomes" id="UP000257607">
    <property type="component" value="Chromosome"/>
</dbReference>
<dbReference type="STRING" id="28038.BCY75_06570"/>
<protein>
    <submittedName>
        <fullName evidence="1">Uncharacterized protein</fullName>
    </submittedName>
</protein>
<accession>A0A0B2XLX1</accession>
<dbReference type="EMBL" id="CP031003">
    <property type="protein sequence ID" value="AXN35686.1"/>
    <property type="molecule type" value="Genomic_DNA"/>
</dbReference>
<gene>
    <name evidence="1" type="ORF">CG419_04610</name>
    <name evidence="2" type="ORF">DT351_04625</name>
    <name evidence="3" type="ORF">LTWDN19_00440</name>
</gene>
<evidence type="ECO:0000313" key="2">
    <source>
        <dbReference type="EMBL" id="AXN35686.1"/>
    </source>
</evidence>
<evidence type="ECO:0000313" key="1">
    <source>
        <dbReference type="EMBL" id="ASN59956.1"/>
    </source>
</evidence>
<dbReference type="AlphaFoldDB" id="A0A0B2XLX1"/>
<reference evidence="2 5" key="2">
    <citation type="submission" date="2018-07" db="EMBL/GenBank/DDBJ databases">
        <title>Lactobacillus curvatus genome sequence.</title>
        <authorList>
            <person name="Prechtl R."/>
        </authorList>
    </citation>
    <scope>NUCLEOTIDE SEQUENCE [LARGE SCALE GENOMIC DNA]</scope>
    <source>
        <strain evidence="2 5">TMW 1.1928</strain>
    </source>
</reference>
<evidence type="ECO:0000313" key="4">
    <source>
        <dbReference type="Proteomes" id="UP000199749"/>
    </source>
</evidence>
<dbReference type="EMBL" id="AP024685">
    <property type="protein sequence ID" value="BCX29477.1"/>
    <property type="molecule type" value="Genomic_DNA"/>
</dbReference>
<reference evidence="3 6" key="3">
    <citation type="submission" date="2021-05" db="EMBL/GenBank/DDBJ databases">
        <title>Complete Genome Sequence of Latilactobacillus sp. Strain WDN19, a High D-Aspartate-producing Lactic Acid Bacterium Isolated from a Japanese Pickle.</title>
        <authorList>
            <person name="Kajitani K."/>
            <person name="Takahashi S."/>
        </authorList>
    </citation>
    <scope>NUCLEOTIDE SEQUENCE [LARGE SCALE GENOMIC DNA]</scope>
    <source>
        <strain evidence="3 6">WDN19</strain>
    </source>
</reference>
<keyword evidence="6" id="KW-1185">Reference proteome</keyword>
<organism evidence="1 4">
    <name type="scientific">Latilactobacillus curvatus</name>
    <name type="common">Lactobacillus curvatus</name>
    <dbReference type="NCBI Taxonomy" id="28038"/>
    <lineage>
        <taxon>Bacteria</taxon>
        <taxon>Bacillati</taxon>
        <taxon>Bacillota</taxon>
        <taxon>Bacilli</taxon>
        <taxon>Lactobacillales</taxon>
        <taxon>Lactobacillaceae</taxon>
        <taxon>Latilactobacillus</taxon>
    </lineage>
</organism>
<reference evidence="1 4" key="1">
    <citation type="submission" date="2017-07" db="EMBL/GenBank/DDBJ databases">
        <title>Lactobacillus curvatus MRS6 whole genome.</title>
        <authorList>
            <person name="Jans C."/>
            <person name="Lagler S."/>
            <person name="Lacroix C."/>
            <person name="Meile L."/>
            <person name="Stevens M.J.A."/>
        </authorList>
    </citation>
    <scope>NUCLEOTIDE SEQUENCE [LARGE SCALE GENOMIC DNA]</scope>
    <source>
        <strain evidence="1 4">MRS6</strain>
    </source>
</reference>
<dbReference type="OrthoDB" id="2297623at2"/>
<name>A0A0B2XLX1_LATCU</name>
<dbReference type="RefSeq" id="WP_004270016.1">
    <property type="nucleotide sequence ID" value="NZ_AP024685.1"/>
</dbReference>
<dbReference type="Proteomes" id="UP000825100">
    <property type="component" value="Chromosome"/>
</dbReference>
<dbReference type="EMBL" id="CP022474">
    <property type="protein sequence ID" value="ASN59956.1"/>
    <property type="molecule type" value="Genomic_DNA"/>
</dbReference>
<evidence type="ECO:0000313" key="5">
    <source>
        <dbReference type="Proteomes" id="UP000257607"/>
    </source>
</evidence>
<evidence type="ECO:0000313" key="3">
    <source>
        <dbReference type="EMBL" id="BCX29477.1"/>
    </source>
</evidence>
<sequence length="89" mass="10583">MHTNKEVITLDQTGLSLYLNGFGVLELRRLAVNHSDDLIDSMNYYYNRDKFPQFIYRHLSAVTLIEINRWQRELDEQVRQIQVGVKSRV</sequence>
<dbReference type="KEGG" id="lcv:FBA2_05935"/>
<evidence type="ECO:0000313" key="6">
    <source>
        <dbReference type="Proteomes" id="UP000825100"/>
    </source>
</evidence>
<dbReference type="Proteomes" id="UP000199749">
    <property type="component" value="Chromosome"/>
</dbReference>
<proteinExistence type="predicted"/>
<dbReference type="GeneID" id="49610602"/>